<reference evidence="2 3" key="1">
    <citation type="submission" date="2016-01" db="EMBL/GenBank/DDBJ databases">
        <authorList>
            <person name="Oliw E.H."/>
        </authorList>
    </citation>
    <scope>NUCLEOTIDE SEQUENCE [LARGE SCALE GENOMIC DNA]</scope>
    <source>
        <strain evidence="2 3">MJR8628B</strain>
    </source>
</reference>
<proteinExistence type="predicted"/>
<protein>
    <submittedName>
        <fullName evidence="2">Uncharacterized protein</fullName>
    </submittedName>
</protein>
<name>A0A133KKX4_BIFBI</name>
<organism evidence="2 3">
    <name type="scientific">Bifidobacterium bifidum</name>
    <dbReference type="NCBI Taxonomy" id="1681"/>
    <lineage>
        <taxon>Bacteria</taxon>
        <taxon>Bacillati</taxon>
        <taxon>Actinomycetota</taxon>
        <taxon>Actinomycetes</taxon>
        <taxon>Bifidobacteriales</taxon>
        <taxon>Bifidobacteriaceae</taxon>
        <taxon>Bifidobacterium</taxon>
    </lineage>
</organism>
<gene>
    <name evidence="2" type="ORF">HMPREF3196_01975</name>
</gene>
<dbReference type="Proteomes" id="UP000070092">
    <property type="component" value="Unassembled WGS sequence"/>
</dbReference>
<feature type="region of interest" description="Disordered" evidence="1">
    <location>
        <begin position="1"/>
        <end position="57"/>
    </location>
</feature>
<dbReference type="EMBL" id="LRPO01000053">
    <property type="protein sequence ID" value="KWZ80120.1"/>
    <property type="molecule type" value="Genomic_DNA"/>
</dbReference>
<accession>A0A133KKX4</accession>
<evidence type="ECO:0000256" key="1">
    <source>
        <dbReference type="SAM" id="MobiDB-lite"/>
    </source>
</evidence>
<evidence type="ECO:0000313" key="2">
    <source>
        <dbReference type="EMBL" id="KWZ80120.1"/>
    </source>
</evidence>
<feature type="compositionally biased region" description="Low complexity" evidence="1">
    <location>
        <begin position="16"/>
        <end position="29"/>
    </location>
</feature>
<sequence length="57" mass="6965">MCRRRIPGMCGRSRQRQQWQYRQYSNGNNDGDGGSRRDGHRRSIWKENPQWLKTERN</sequence>
<comment type="caution">
    <text evidence="2">The sequence shown here is derived from an EMBL/GenBank/DDBJ whole genome shotgun (WGS) entry which is preliminary data.</text>
</comment>
<dbReference type="AlphaFoldDB" id="A0A133KKX4"/>
<evidence type="ECO:0000313" key="3">
    <source>
        <dbReference type="Proteomes" id="UP000070092"/>
    </source>
</evidence>